<evidence type="ECO:0000256" key="2">
    <source>
        <dbReference type="SAM" id="SignalP"/>
    </source>
</evidence>
<evidence type="ECO:0008006" key="5">
    <source>
        <dbReference type="Google" id="ProtNLM"/>
    </source>
</evidence>
<keyword evidence="1" id="KW-1133">Transmembrane helix</keyword>
<feature type="chain" id="PRO_5045215941" description="Integral membrane protein" evidence="2">
    <location>
        <begin position="31"/>
        <end position="138"/>
    </location>
</feature>
<keyword evidence="4" id="KW-1185">Reference proteome</keyword>
<feature type="transmembrane region" description="Helical" evidence="1">
    <location>
        <begin position="75"/>
        <end position="94"/>
    </location>
</feature>
<dbReference type="EMBL" id="JBBPCN010000001">
    <property type="protein sequence ID" value="MEK8073278.1"/>
    <property type="molecule type" value="Genomic_DNA"/>
</dbReference>
<keyword evidence="1" id="KW-0812">Transmembrane</keyword>
<evidence type="ECO:0000313" key="4">
    <source>
        <dbReference type="Proteomes" id="UP001456513"/>
    </source>
</evidence>
<gene>
    <name evidence="3" type="ORF">AABD04_20750</name>
</gene>
<reference evidence="3 4" key="1">
    <citation type="submission" date="2024-03" db="EMBL/GenBank/DDBJ databases">
        <title>Rhodococcus navarretei sp. nov. and Pseudarthrobacter quantumdoti sp. nov., two new species with the ability to biosynthesize Quantum Dots isolated from soil samples at Union Glacier, Antarctica.</title>
        <authorList>
            <person name="Vargas M."/>
        </authorList>
    </citation>
    <scope>NUCLEOTIDE SEQUENCE [LARGE SCALE GENOMIC DNA]</scope>
    <source>
        <strain evidence="3 4">EXRC-4A-4</strain>
    </source>
</reference>
<dbReference type="Proteomes" id="UP001456513">
    <property type="component" value="Unassembled WGS sequence"/>
</dbReference>
<comment type="caution">
    <text evidence="3">The sequence shown here is derived from an EMBL/GenBank/DDBJ whole genome shotgun (WGS) entry which is preliminary data.</text>
</comment>
<evidence type="ECO:0000256" key="1">
    <source>
        <dbReference type="SAM" id="Phobius"/>
    </source>
</evidence>
<keyword evidence="1" id="KW-0472">Membrane</keyword>
<dbReference type="RefSeq" id="WP_341443142.1">
    <property type="nucleotide sequence ID" value="NZ_JBBPCN010000001.1"/>
</dbReference>
<sequence>MSECIRRILLWSIMAATAVAVLMMSQVAHTTAEPGHAPLAAVIESVPEIEHTSAPEQDEGIGGSASSHHDNHGSLIGSVHIAVAILALGLAMLLRRTGWTVLLHQLRGLQASRSSPTERSVSPPAPMSVLDAACLLRV</sequence>
<proteinExistence type="predicted"/>
<organism evidence="3 4">
    <name type="scientific">Rhodococcus navarretei</name>
    <dbReference type="NCBI Taxonomy" id="3128981"/>
    <lineage>
        <taxon>Bacteria</taxon>
        <taxon>Bacillati</taxon>
        <taxon>Actinomycetota</taxon>
        <taxon>Actinomycetes</taxon>
        <taxon>Mycobacteriales</taxon>
        <taxon>Nocardiaceae</taxon>
        <taxon>Rhodococcus</taxon>
    </lineage>
</organism>
<feature type="signal peptide" evidence="2">
    <location>
        <begin position="1"/>
        <end position="30"/>
    </location>
</feature>
<protein>
    <recommendedName>
        <fullName evidence="5">Integral membrane protein</fullName>
    </recommendedName>
</protein>
<evidence type="ECO:0000313" key="3">
    <source>
        <dbReference type="EMBL" id="MEK8073278.1"/>
    </source>
</evidence>
<name>A0ABU9D3N6_9NOCA</name>
<keyword evidence="2" id="KW-0732">Signal</keyword>
<accession>A0ABU9D3N6</accession>